<evidence type="ECO:0000313" key="2">
    <source>
        <dbReference type="EMBL" id="PLC10663.1"/>
    </source>
</evidence>
<evidence type="ECO:0000313" key="3">
    <source>
        <dbReference type="Proteomes" id="UP000234632"/>
    </source>
</evidence>
<evidence type="ECO:0000259" key="1">
    <source>
        <dbReference type="SMART" id="SM01022"/>
    </source>
</evidence>
<gene>
    <name evidence="2" type="ORF">AUQ48_17355</name>
</gene>
<dbReference type="AlphaFoldDB" id="A0A2N4SXG4"/>
<reference evidence="2 3" key="1">
    <citation type="submission" date="2015-12" db="EMBL/GenBank/DDBJ databases">
        <authorList>
            <person name="Shamseldin A."/>
            <person name="Moawad H."/>
            <person name="Abd El-Rahim W.M."/>
            <person name="Sadowsky M.J."/>
        </authorList>
    </citation>
    <scope>NUCLEOTIDE SEQUENCE [LARGE SCALE GENOMIC DNA]</scope>
    <source>
        <strain evidence="2 3">S43</strain>
    </source>
</reference>
<feature type="domain" description="ASCH" evidence="1">
    <location>
        <begin position="4"/>
        <end position="132"/>
    </location>
</feature>
<dbReference type="Pfam" id="PF04266">
    <property type="entry name" value="ASCH"/>
    <property type="match status" value="1"/>
</dbReference>
<organism evidence="2 3">
    <name type="scientific">Kocuria flava</name>
    <dbReference type="NCBI Taxonomy" id="446860"/>
    <lineage>
        <taxon>Bacteria</taxon>
        <taxon>Bacillati</taxon>
        <taxon>Actinomycetota</taxon>
        <taxon>Actinomycetes</taxon>
        <taxon>Micrococcales</taxon>
        <taxon>Micrococcaceae</taxon>
        <taxon>Kocuria</taxon>
    </lineage>
</organism>
<dbReference type="InterPro" id="IPR007374">
    <property type="entry name" value="ASCH_domain"/>
</dbReference>
<dbReference type="PANTHER" id="PTHR39203">
    <property type="entry name" value="CYTOPLASMIC PROTEIN-RELATED"/>
    <property type="match status" value="1"/>
</dbReference>
<accession>A0A2N4SXG4</accession>
<dbReference type="PANTHER" id="PTHR39203:SF1">
    <property type="entry name" value="CYTOPLASMIC PROTEIN"/>
    <property type="match status" value="1"/>
</dbReference>
<proteinExistence type="predicted"/>
<dbReference type="InterPro" id="IPR009326">
    <property type="entry name" value="DUF984"/>
</dbReference>
<protein>
    <submittedName>
        <fullName evidence="2">RNA-binding protein</fullName>
    </submittedName>
</protein>
<dbReference type="Proteomes" id="UP000234632">
    <property type="component" value="Unassembled WGS sequence"/>
</dbReference>
<dbReference type="SMART" id="SM01022">
    <property type="entry name" value="ASCH"/>
    <property type="match status" value="1"/>
</dbReference>
<dbReference type="EMBL" id="LOMZ01000005">
    <property type="protein sequence ID" value="PLC10663.1"/>
    <property type="molecule type" value="Genomic_DNA"/>
</dbReference>
<dbReference type="PIRSF" id="PIRSF021320">
    <property type="entry name" value="DUF984"/>
    <property type="match status" value="1"/>
</dbReference>
<sequence length="136" mass="14935">MPVAEFAAPGPLRDRLVQLIRSGAKTGTSSLLGDYEAEGQPLPRLGERQALIDSTGWVVATLEITEVATMRLAEVPWEHVLAEGEGHLSVAQWREAHEEFWTAAPPEACAEVPGRDLDDDTLVVLERFRLLPDPVK</sequence>
<comment type="caution">
    <text evidence="2">The sequence shown here is derived from an EMBL/GenBank/DDBJ whole genome shotgun (WGS) entry which is preliminary data.</text>
</comment>
<name>A0A2N4SXG4_9MICC</name>
<dbReference type="SUPFAM" id="SSF88697">
    <property type="entry name" value="PUA domain-like"/>
    <property type="match status" value="1"/>
</dbReference>
<dbReference type="Gene3D" id="3.10.400.10">
    <property type="entry name" value="Sulfate adenylyltransferase"/>
    <property type="match status" value="1"/>
</dbReference>
<dbReference type="InterPro" id="IPR015947">
    <property type="entry name" value="PUA-like_sf"/>
</dbReference>